<dbReference type="STRING" id="41688.A0A2N3NJ99"/>
<dbReference type="InterPro" id="IPR002293">
    <property type="entry name" value="AA/rel_permease1"/>
</dbReference>
<dbReference type="FunCoup" id="A0A2N3NJ99">
    <property type="interactions" value="290"/>
</dbReference>
<dbReference type="GO" id="GO:0016491">
    <property type="term" value="F:oxidoreductase activity"/>
    <property type="evidence" value="ECO:0007669"/>
    <property type="project" value="InterPro"/>
</dbReference>
<feature type="transmembrane region" description="Helical" evidence="7">
    <location>
        <begin position="406"/>
        <end position="425"/>
    </location>
</feature>
<dbReference type="EMBL" id="NLAX01000003">
    <property type="protein sequence ID" value="PKS12529.1"/>
    <property type="molecule type" value="Genomic_DNA"/>
</dbReference>
<dbReference type="GO" id="GO:0016020">
    <property type="term" value="C:membrane"/>
    <property type="evidence" value="ECO:0007669"/>
    <property type="project" value="UniProtKB-SubCell"/>
</dbReference>
<evidence type="ECO:0000256" key="6">
    <source>
        <dbReference type="SAM" id="MobiDB-lite"/>
    </source>
</evidence>
<gene>
    <name evidence="8" type="ORF">jhhlp_000736</name>
</gene>
<dbReference type="GO" id="GO:0015179">
    <property type="term" value="F:L-amino acid transmembrane transporter activity"/>
    <property type="evidence" value="ECO:0007669"/>
    <property type="project" value="TreeGrafter"/>
</dbReference>
<feature type="region of interest" description="Disordered" evidence="6">
    <location>
        <begin position="29"/>
        <end position="53"/>
    </location>
</feature>
<evidence type="ECO:0000256" key="7">
    <source>
        <dbReference type="SAM" id="Phobius"/>
    </source>
</evidence>
<feature type="transmembrane region" description="Helical" evidence="7">
    <location>
        <begin position="437"/>
        <end position="456"/>
    </location>
</feature>
<dbReference type="Proteomes" id="UP000233524">
    <property type="component" value="Unassembled WGS sequence"/>
</dbReference>
<feature type="transmembrane region" description="Helical" evidence="7">
    <location>
        <begin position="222"/>
        <end position="245"/>
    </location>
</feature>
<evidence type="ECO:0008006" key="10">
    <source>
        <dbReference type="Google" id="ProtNLM"/>
    </source>
</evidence>
<feature type="transmembrane region" description="Helical" evidence="7">
    <location>
        <begin position="495"/>
        <end position="517"/>
    </location>
</feature>
<feature type="transmembrane region" description="Helical" evidence="7">
    <location>
        <begin position="150"/>
        <end position="178"/>
    </location>
</feature>
<proteinExistence type="inferred from homology"/>
<feature type="transmembrane region" description="Helical" evidence="7">
    <location>
        <begin position="265"/>
        <end position="285"/>
    </location>
</feature>
<feature type="region of interest" description="Disordered" evidence="6">
    <location>
        <begin position="841"/>
        <end position="861"/>
    </location>
</feature>
<feature type="transmembrane region" description="Helical" evidence="7">
    <location>
        <begin position="190"/>
        <end position="210"/>
    </location>
</feature>
<feature type="transmembrane region" description="Helical" evidence="7">
    <location>
        <begin position="468"/>
        <end position="489"/>
    </location>
</feature>
<feature type="transmembrane region" description="Helical" evidence="7">
    <location>
        <begin position="76"/>
        <end position="97"/>
    </location>
</feature>
<feature type="compositionally biased region" description="Polar residues" evidence="6">
    <location>
        <begin position="29"/>
        <end position="39"/>
    </location>
</feature>
<dbReference type="InterPro" id="IPR044053">
    <property type="entry name" value="AsaB-like"/>
</dbReference>
<feature type="transmembrane region" description="Helical" evidence="7">
    <location>
        <begin position="109"/>
        <end position="129"/>
    </location>
</feature>
<accession>A0A2N3NJ99</accession>
<evidence type="ECO:0000256" key="5">
    <source>
        <dbReference type="ARBA" id="ARBA00023604"/>
    </source>
</evidence>
<keyword evidence="4 7" id="KW-0472">Membrane</keyword>
<evidence type="ECO:0000256" key="4">
    <source>
        <dbReference type="ARBA" id="ARBA00023136"/>
    </source>
</evidence>
<comment type="caution">
    <text evidence="8">The sequence shown here is derived from an EMBL/GenBank/DDBJ whole genome shotgun (WGS) entry which is preliminary data.</text>
</comment>
<dbReference type="OrthoDB" id="5982228at2759"/>
<keyword evidence="9" id="KW-1185">Reference proteome</keyword>
<dbReference type="InParanoid" id="A0A2N3NJ99"/>
<evidence type="ECO:0000256" key="1">
    <source>
        <dbReference type="ARBA" id="ARBA00004141"/>
    </source>
</evidence>
<organism evidence="8 9">
    <name type="scientific">Lomentospora prolificans</name>
    <dbReference type="NCBI Taxonomy" id="41688"/>
    <lineage>
        <taxon>Eukaryota</taxon>
        <taxon>Fungi</taxon>
        <taxon>Dikarya</taxon>
        <taxon>Ascomycota</taxon>
        <taxon>Pezizomycotina</taxon>
        <taxon>Sordariomycetes</taxon>
        <taxon>Hypocreomycetidae</taxon>
        <taxon>Microascales</taxon>
        <taxon>Microascaceae</taxon>
        <taxon>Lomentospora</taxon>
    </lineage>
</organism>
<keyword evidence="2 7" id="KW-0812">Transmembrane</keyword>
<keyword evidence="3 7" id="KW-1133">Transmembrane helix</keyword>
<evidence type="ECO:0000256" key="3">
    <source>
        <dbReference type="ARBA" id="ARBA00022989"/>
    </source>
</evidence>
<dbReference type="PANTHER" id="PTHR11785">
    <property type="entry name" value="AMINO ACID TRANSPORTER"/>
    <property type="match status" value="1"/>
</dbReference>
<sequence>MASYYDSESDPAEALPLLVEPDDIPSRIAYNTTKSSGSSTDEEVGSVSEIQPSRATEDDIIPETSPLGRTVTWRSAYIIVISRVIGSGIFATPGSILRTVGSPGLALSLWVVGALVAACGLGVSLEYGCMLPRSGGYKVYLEFTYRYPKFLASTLVAVHIIMLGFSASNCVVFSRYVLFALGIDGEASDFLRKSVGVALLVVVTVIHGLFPKSGIRIQNLLGYIKVGIIIFMILSGLYVVTFQNTSQLDGEQYRPSWDGLWDGSIWNWGTIAVAFFQVTYSYAGLDNVNNILNEVKDPVRTLPSVASTALVTAGFLYTLVNVAYFIVVPIQEIKGSGEMIAALFFERLFGPHLGKVVLPLAIALSAAGNVMVVVFAQARLKQEIARQGLLPFSDILSSTRPFNSPLGGLLVHFVPSLLVIVLPASKEVYSFILSVEGYPGQFFSFAVGVGLVWLRFKRPDLQRPFKAWPPAVALVLTLNVSLLAAPFFAPGGFPTYAIVGISIILFAVAYWYVWTILLPRLGGYRLAEETDVLKDGTAITRLVHAPRAPWPFFQDFNFQNRTNSQEKVYQEIAIMAAAVSQILTSNILGAVPSAPQISVSKQELGAKPRDIHTELHYYKDPEDGSSPHPTYIDRPETFERPHESHPTIIHDVRGREAEYTLDKDGFEFIRRPALEKDFLDDEQVKAIYYPEVEQLIKDVTGASRVFIFDHTIRRQSAAAQNRNPGARGPVQRVHIDQSYDAALSRVPYHLPDLAEELLKGRVQIINVWRPIKTVLKDPLAVAQAGSVPDSDLVTIPLIYPTRKGETYSVRYNPSHRWFYKSGLTPEEALLIKCFDSKKDGRARRVPHSAFVDPDASDDAPARESIEVRTLVFHPDDRD</sequence>
<name>A0A2N3NJ99_9PEZI</name>
<dbReference type="NCBIfam" id="NF041278">
    <property type="entry name" value="CmcJ_NvfI_EfuI"/>
    <property type="match status" value="1"/>
</dbReference>
<dbReference type="PANTHER" id="PTHR11785:SF532">
    <property type="entry name" value="TRANSPORTER, PUTATIVE (EUROFUNG)-RELATED"/>
    <property type="match status" value="1"/>
</dbReference>
<dbReference type="InterPro" id="IPR050598">
    <property type="entry name" value="AminoAcid_Transporter"/>
</dbReference>
<evidence type="ECO:0000256" key="2">
    <source>
        <dbReference type="ARBA" id="ARBA00022692"/>
    </source>
</evidence>
<reference evidence="8 9" key="1">
    <citation type="journal article" date="2017" name="G3 (Bethesda)">
        <title>First Draft Genome Sequence of the Pathogenic Fungus Lomentospora prolificans (Formerly Scedosporium prolificans).</title>
        <authorList>
            <person name="Luo R."/>
            <person name="Zimin A."/>
            <person name="Workman R."/>
            <person name="Fan Y."/>
            <person name="Pertea G."/>
            <person name="Grossman N."/>
            <person name="Wear M.P."/>
            <person name="Jia B."/>
            <person name="Miller H."/>
            <person name="Casadevall A."/>
            <person name="Timp W."/>
            <person name="Zhang S.X."/>
            <person name="Salzberg S.L."/>
        </authorList>
    </citation>
    <scope>NUCLEOTIDE SEQUENCE [LARGE SCALE GENOMIC DNA]</scope>
    <source>
        <strain evidence="8 9">JHH-5317</strain>
    </source>
</reference>
<dbReference type="VEuPathDB" id="FungiDB:jhhlp_000736"/>
<comment type="subcellular location">
    <subcellularLocation>
        <location evidence="1">Membrane</location>
        <topology evidence="1">Multi-pass membrane protein</topology>
    </subcellularLocation>
</comment>
<dbReference type="Gene3D" id="1.20.1740.10">
    <property type="entry name" value="Amino acid/polyamine transporter I"/>
    <property type="match status" value="1"/>
</dbReference>
<protein>
    <recommendedName>
        <fullName evidence="10">Amino acid permease/ SLC12A domain-containing protein</fullName>
    </recommendedName>
</protein>
<dbReference type="AlphaFoldDB" id="A0A2N3NJ99"/>
<evidence type="ECO:0000313" key="8">
    <source>
        <dbReference type="EMBL" id="PKS12529.1"/>
    </source>
</evidence>
<feature type="transmembrane region" description="Helical" evidence="7">
    <location>
        <begin position="356"/>
        <end position="376"/>
    </location>
</feature>
<feature type="transmembrane region" description="Helical" evidence="7">
    <location>
        <begin position="305"/>
        <end position="327"/>
    </location>
</feature>
<comment type="similarity">
    <text evidence="5">Belongs to the asaB hydroxylase/desaturase family.</text>
</comment>
<evidence type="ECO:0000313" key="9">
    <source>
        <dbReference type="Proteomes" id="UP000233524"/>
    </source>
</evidence>
<dbReference type="Pfam" id="PF13520">
    <property type="entry name" value="AA_permease_2"/>
    <property type="match status" value="1"/>
</dbReference>